<feature type="transmembrane region" description="Helical" evidence="2">
    <location>
        <begin position="151"/>
        <end position="169"/>
    </location>
</feature>
<feature type="compositionally biased region" description="Basic residues" evidence="1">
    <location>
        <begin position="219"/>
        <end position="229"/>
    </location>
</feature>
<proteinExistence type="predicted"/>
<accession>A0ABT6SZK2</accession>
<evidence type="ECO:0000313" key="3">
    <source>
        <dbReference type="EMBL" id="MDI3421035.1"/>
    </source>
</evidence>
<feature type="region of interest" description="Disordered" evidence="1">
    <location>
        <begin position="284"/>
        <end position="410"/>
    </location>
</feature>
<dbReference type="RefSeq" id="WP_282536903.1">
    <property type="nucleotide sequence ID" value="NZ_JASCIS010000021.1"/>
</dbReference>
<dbReference type="EMBL" id="JASCIS010000021">
    <property type="protein sequence ID" value="MDI3421035.1"/>
    <property type="molecule type" value="Genomic_DNA"/>
</dbReference>
<keyword evidence="2" id="KW-1133">Transmembrane helix</keyword>
<feature type="transmembrane region" description="Helical" evidence="2">
    <location>
        <begin position="175"/>
        <end position="195"/>
    </location>
</feature>
<organism evidence="3 4">
    <name type="scientific">Streptomyces luteolus</name>
    <dbReference type="NCBI Taxonomy" id="3043615"/>
    <lineage>
        <taxon>Bacteria</taxon>
        <taxon>Bacillati</taxon>
        <taxon>Actinomycetota</taxon>
        <taxon>Actinomycetes</taxon>
        <taxon>Kitasatosporales</taxon>
        <taxon>Streptomycetaceae</taxon>
        <taxon>Streptomyces</taxon>
    </lineage>
</organism>
<keyword evidence="4" id="KW-1185">Reference proteome</keyword>
<evidence type="ECO:0000256" key="1">
    <source>
        <dbReference type="SAM" id="MobiDB-lite"/>
    </source>
</evidence>
<dbReference type="Proteomes" id="UP001237105">
    <property type="component" value="Unassembled WGS sequence"/>
</dbReference>
<keyword evidence="2" id="KW-0472">Membrane</keyword>
<evidence type="ECO:0008006" key="5">
    <source>
        <dbReference type="Google" id="ProtNLM"/>
    </source>
</evidence>
<keyword evidence="2" id="KW-0812">Transmembrane</keyword>
<name>A0ABT6SZK2_9ACTN</name>
<protein>
    <recommendedName>
        <fullName evidence="5">Integral membrane protein</fullName>
    </recommendedName>
</protein>
<feature type="transmembrane region" description="Helical" evidence="2">
    <location>
        <begin position="74"/>
        <end position="93"/>
    </location>
</feature>
<gene>
    <name evidence="3" type="ORF">QIT00_21180</name>
</gene>
<evidence type="ECO:0000313" key="4">
    <source>
        <dbReference type="Proteomes" id="UP001237105"/>
    </source>
</evidence>
<sequence>MSRTARGGLVAALLLLIPLVVLTGGDGLRGALDFTTGVLALVALTCSIVWGLVASDRIFLSTRHRLLAQAVHRATAIAAIGFLLLHGTVKVALDHVSLVGALVPFSLGPSGTGVLIGLGALAGLLMLVTGVTGALRSAFASPARVAGRWRALHTLAYPAWCAALAHGLYAGREPSGWVVALYCLCLVAVGGALALRSAPAPIKRQVARRLLDLLDQAPRGRRSAHRQPPRRQTPLPGMEPTPTAPRTATDIPTRPDWTPPTPPGGQEHDFAPYGQEHRLDARAPEHRYAPPPPPLGEAPPQPSVGPAARTDMTAAYRALSAPYGHQPAPLPPRPTRAPHTGQEPPAYTPRAYDPYDSGETPAVTPRPCAESEEPDSARPAPHLPAQQHRPYGQPTSGEPWSTSGSTGGCP</sequence>
<feature type="transmembrane region" description="Helical" evidence="2">
    <location>
        <begin position="113"/>
        <end position="139"/>
    </location>
</feature>
<evidence type="ECO:0000256" key="2">
    <source>
        <dbReference type="SAM" id="Phobius"/>
    </source>
</evidence>
<comment type="caution">
    <text evidence="3">The sequence shown here is derived from an EMBL/GenBank/DDBJ whole genome shotgun (WGS) entry which is preliminary data.</text>
</comment>
<reference evidence="3 4" key="1">
    <citation type="submission" date="2023-05" db="EMBL/GenBank/DDBJ databases">
        <title>Draft genome sequence of Streptomyces sp. B-S-A12 isolated from a cave soil in Thailand.</title>
        <authorList>
            <person name="Chamroensaksri N."/>
            <person name="Muangham S."/>
        </authorList>
    </citation>
    <scope>NUCLEOTIDE SEQUENCE [LARGE SCALE GENOMIC DNA]</scope>
    <source>
        <strain evidence="3 4">B-S-A12</strain>
    </source>
</reference>
<feature type="compositionally biased region" description="Pro residues" evidence="1">
    <location>
        <begin position="289"/>
        <end position="303"/>
    </location>
</feature>
<feature type="compositionally biased region" description="Polar residues" evidence="1">
    <location>
        <begin position="393"/>
        <end position="404"/>
    </location>
</feature>
<feature type="region of interest" description="Disordered" evidence="1">
    <location>
        <begin position="214"/>
        <end position="271"/>
    </location>
</feature>
<feature type="transmembrane region" description="Helical" evidence="2">
    <location>
        <begin position="34"/>
        <end position="53"/>
    </location>
</feature>